<keyword evidence="5 14" id="KW-0863">Zinc-finger</keyword>
<keyword evidence="7" id="KW-0862">Zinc</keyword>
<dbReference type="InterPro" id="IPR044090">
    <property type="entry name" value="Nei2_N"/>
</dbReference>
<reference evidence="18 19" key="2">
    <citation type="journal article" date="2023" name="ChemBioChem">
        <title>Acyltransferase Domain Exchange between Two Independent Type I Polyketide Synthases in the Same Producer Strain of Macrolide Antibiotics.</title>
        <authorList>
            <person name="Kudo F."/>
            <person name="Kishikawa K."/>
            <person name="Tsuboi K."/>
            <person name="Kido T."/>
            <person name="Usui T."/>
            <person name="Hashimoto J."/>
            <person name="Shin-Ya K."/>
            <person name="Miyanaga A."/>
            <person name="Eguchi T."/>
        </authorList>
    </citation>
    <scope>NUCLEOTIDE SEQUENCE [LARGE SCALE GENOMIC DNA]</scope>
    <source>
        <strain evidence="18 19">A-8890</strain>
    </source>
</reference>
<keyword evidence="8" id="KW-0238">DNA-binding</keyword>
<dbReference type="SUPFAM" id="SSF81624">
    <property type="entry name" value="N-terminal domain of MutM-like DNA repair proteins"/>
    <property type="match status" value="1"/>
</dbReference>
<feature type="compositionally biased region" description="Low complexity" evidence="15">
    <location>
        <begin position="261"/>
        <end position="272"/>
    </location>
</feature>
<dbReference type="PROSITE" id="PS01242">
    <property type="entry name" value="ZF_FPG_1"/>
    <property type="match status" value="1"/>
</dbReference>
<protein>
    <recommendedName>
        <fullName evidence="2">DNA-(apurinic or apyrimidinic site) lyase</fullName>
        <ecNumber evidence="2">4.2.99.18</ecNumber>
    </recommendedName>
</protein>
<dbReference type="PANTHER" id="PTHR42697">
    <property type="entry name" value="ENDONUCLEASE 8"/>
    <property type="match status" value="1"/>
</dbReference>
<keyword evidence="6" id="KW-0378">Hydrolase</keyword>
<evidence type="ECO:0000256" key="11">
    <source>
        <dbReference type="ARBA" id="ARBA00023268"/>
    </source>
</evidence>
<comment type="similarity">
    <text evidence="1">Belongs to the FPG family.</text>
</comment>
<evidence type="ECO:0000259" key="17">
    <source>
        <dbReference type="PROSITE" id="PS51068"/>
    </source>
</evidence>
<dbReference type="EMBL" id="AP018448">
    <property type="protein sequence ID" value="BBC32495.1"/>
    <property type="molecule type" value="Genomic_DNA"/>
</dbReference>
<evidence type="ECO:0000256" key="6">
    <source>
        <dbReference type="ARBA" id="ARBA00022801"/>
    </source>
</evidence>
<dbReference type="Proteomes" id="UP001321542">
    <property type="component" value="Chromosome"/>
</dbReference>
<dbReference type="SMART" id="SM01232">
    <property type="entry name" value="H2TH"/>
    <property type="match status" value="1"/>
</dbReference>
<dbReference type="InterPro" id="IPR015887">
    <property type="entry name" value="DNA_glyclase_Znf_dom_DNA_BS"/>
</dbReference>
<evidence type="ECO:0000256" key="15">
    <source>
        <dbReference type="SAM" id="MobiDB-lite"/>
    </source>
</evidence>
<evidence type="ECO:0000313" key="19">
    <source>
        <dbReference type="Proteomes" id="UP001321542"/>
    </source>
</evidence>
<evidence type="ECO:0000256" key="14">
    <source>
        <dbReference type="PROSITE-ProRule" id="PRU00391"/>
    </source>
</evidence>
<keyword evidence="3" id="KW-0479">Metal-binding</keyword>
<evidence type="ECO:0000259" key="16">
    <source>
        <dbReference type="PROSITE" id="PS51066"/>
    </source>
</evidence>
<dbReference type="Pfam" id="PF06831">
    <property type="entry name" value="H2TH"/>
    <property type="match status" value="1"/>
</dbReference>
<evidence type="ECO:0000313" key="18">
    <source>
        <dbReference type="EMBL" id="BBC32495.1"/>
    </source>
</evidence>
<feature type="domain" description="FPG-type" evidence="16">
    <location>
        <begin position="223"/>
        <end position="261"/>
    </location>
</feature>
<dbReference type="EC" id="4.2.99.18" evidence="2"/>
<keyword evidence="11" id="KW-0511">Multifunctional enzyme</keyword>
<keyword evidence="4" id="KW-0227">DNA damage</keyword>
<evidence type="ECO:0000256" key="10">
    <source>
        <dbReference type="ARBA" id="ARBA00023239"/>
    </source>
</evidence>
<name>A0ABN5VIR4_9ACTN</name>
<dbReference type="InterPro" id="IPR015886">
    <property type="entry name" value="H2TH_FPG"/>
</dbReference>
<feature type="region of interest" description="Disordered" evidence="15">
    <location>
        <begin position="238"/>
        <end position="286"/>
    </location>
</feature>
<dbReference type="InterPro" id="IPR012319">
    <property type="entry name" value="FPG_cat"/>
</dbReference>
<dbReference type="SUPFAM" id="SSF46946">
    <property type="entry name" value="S13-like H2TH domain"/>
    <property type="match status" value="1"/>
</dbReference>
<gene>
    <name evidence="18" type="ORF">SGFS_037890</name>
</gene>
<proteinExistence type="inferred from homology"/>
<evidence type="ECO:0000256" key="2">
    <source>
        <dbReference type="ARBA" id="ARBA00012720"/>
    </source>
</evidence>
<evidence type="ECO:0000256" key="9">
    <source>
        <dbReference type="ARBA" id="ARBA00023204"/>
    </source>
</evidence>
<evidence type="ECO:0000256" key="7">
    <source>
        <dbReference type="ARBA" id="ARBA00022833"/>
    </source>
</evidence>
<dbReference type="Gene3D" id="1.10.8.50">
    <property type="match status" value="1"/>
</dbReference>
<evidence type="ECO:0000256" key="3">
    <source>
        <dbReference type="ARBA" id="ARBA00022723"/>
    </source>
</evidence>
<dbReference type="RefSeq" id="WP_286251645.1">
    <property type="nucleotide sequence ID" value="NZ_AP018448.1"/>
</dbReference>
<dbReference type="CDD" id="cd08971">
    <property type="entry name" value="AcNei2_N"/>
    <property type="match status" value="1"/>
</dbReference>
<keyword evidence="9" id="KW-0234">DNA repair</keyword>
<keyword evidence="19" id="KW-1185">Reference proteome</keyword>
<dbReference type="SMART" id="SM00898">
    <property type="entry name" value="Fapy_DNA_glyco"/>
    <property type="match status" value="1"/>
</dbReference>
<dbReference type="PROSITE" id="PS51066">
    <property type="entry name" value="ZF_FPG_2"/>
    <property type="match status" value="1"/>
</dbReference>
<organism evidence="18 19">
    <name type="scientific">Streptomyces graminofaciens</name>
    <dbReference type="NCBI Taxonomy" id="68212"/>
    <lineage>
        <taxon>Bacteria</taxon>
        <taxon>Bacillati</taxon>
        <taxon>Actinomycetota</taxon>
        <taxon>Actinomycetes</taxon>
        <taxon>Kitasatosporales</taxon>
        <taxon>Streptomycetaceae</taxon>
        <taxon>Streptomyces</taxon>
    </lineage>
</organism>
<dbReference type="PANTHER" id="PTHR42697:SF1">
    <property type="entry name" value="ENDONUCLEASE 8"/>
    <property type="match status" value="1"/>
</dbReference>
<dbReference type="InterPro" id="IPR000214">
    <property type="entry name" value="Znf_DNA_glyclase/AP_lyase"/>
</dbReference>
<dbReference type="InterPro" id="IPR035937">
    <property type="entry name" value="FPG_N"/>
</dbReference>
<dbReference type="PROSITE" id="PS51068">
    <property type="entry name" value="FPG_CAT"/>
    <property type="match status" value="1"/>
</dbReference>
<evidence type="ECO:0000256" key="5">
    <source>
        <dbReference type="ARBA" id="ARBA00022771"/>
    </source>
</evidence>
<evidence type="ECO:0000256" key="4">
    <source>
        <dbReference type="ARBA" id="ARBA00022763"/>
    </source>
</evidence>
<dbReference type="Pfam" id="PF01149">
    <property type="entry name" value="Fapy_DNA_glyco"/>
    <property type="match status" value="1"/>
</dbReference>
<evidence type="ECO:0000256" key="1">
    <source>
        <dbReference type="ARBA" id="ARBA00009409"/>
    </source>
</evidence>
<dbReference type="SUPFAM" id="SSF57716">
    <property type="entry name" value="Glucocorticoid receptor-like (DNA-binding domain)"/>
    <property type="match status" value="1"/>
</dbReference>
<reference evidence="18 19" key="1">
    <citation type="journal article" date="2010" name="ChemBioChem">
        <title>Cloning and characterization of the biosynthetic gene cluster of 16-membered macrolide antibiotic FD-891: involvement of a dual functional cytochrome P450 monooxygenase catalyzing epoxidation and hydroxylation.</title>
        <authorList>
            <person name="Kudo F."/>
            <person name="Motegi A."/>
            <person name="Mizoue K."/>
            <person name="Eguchi T."/>
        </authorList>
    </citation>
    <scope>NUCLEOTIDE SEQUENCE [LARGE SCALE GENOMIC DNA]</scope>
    <source>
        <strain evidence="18 19">A-8890</strain>
    </source>
</reference>
<evidence type="ECO:0000256" key="13">
    <source>
        <dbReference type="ARBA" id="ARBA00044632"/>
    </source>
</evidence>
<keyword evidence="10" id="KW-0456">Lyase</keyword>
<evidence type="ECO:0000256" key="8">
    <source>
        <dbReference type="ARBA" id="ARBA00023125"/>
    </source>
</evidence>
<keyword evidence="12" id="KW-0326">Glycosidase</keyword>
<comment type="catalytic activity">
    <reaction evidence="13">
        <text>2'-deoxyribonucleotide-(2'-deoxyribose 5'-phosphate)-2'-deoxyribonucleotide-DNA = a 3'-end 2'-deoxyribonucleotide-(2,3-dehydro-2,3-deoxyribose 5'-phosphate)-DNA + a 5'-end 5'-phospho-2'-deoxyribonucleoside-DNA + H(+)</text>
        <dbReference type="Rhea" id="RHEA:66592"/>
        <dbReference type="Rhea" id="RHEA-COMP:13180"/>
        <dbReference type="Rhea" id="RHEA-COMP:16897"/>
        <dbReference type="Rhea" id="RHEA-COMP:17067"/>
        <dbReference type="ChEBI" id="CHEBI:15378"/>
        <dbReference type="ChEBI" id="CHEBI:136412"/>
        <dbReference type="ChEBI" id="CHEBI:157695"/>
        <dbReference type="ChEBI" id="CHEBI:167181"/>
        <dbReference type="EC" id="4.2.99.18"/>
    </reaction>
</comment>
<feature type="compositionally biased region" description="Pro residues" evidence="15">
    <location>
        <begin position="275"/>
        <end position="286"/>
    </location>
</feature>
<sequence length="286" mass="31516">MPEGDTVWQTAKRLHNALAGKVLTRSDLRVPKYATADLTGRTVLDVTPRGKHLLTRIEGGLTLHSHLRMDGSWKVYANDQRWTGGPAHQIRAILGTPDRTAVGYRLPVLELLRTTDEHRAVGHLGPDLLGPDWDPDLALANLLSDPARPLGEALLDQRNLAGIGNVYKSELCFLLRVTPWLPVGELPQDMAARLPALAKKLLEANRDRPAPRTTTGHRDQNLFVYGRAPRPCLRCHTSIRNADQGDGSRERPTYWCPTCQTGPAPAPGASRSPRPRPGTPTRPRPT</sequence>
<dbReference type="InterPro" id="IPR010979">
    <property type="entry name" value="Ribosomal_uS13-like_H2TH"/>
</dbReference>
<accession>A0ABN5VIR4</accession>
<dbReference type="Gene3D" id="3.20.190.10">
    <property type="entry name" value="MutM-like, N-terminal"/>
    <property type="match status" value="1"/>
</dbReference>
<feature type="domain" description="Formamidopyrimidine-DNA glycosylase catalytic" evidence="17">
    <location>
        <begin position="2"/>
        <end position="103"/>
    </location>
</feature>
<evidence type="ECO:0000256" key="12">
    <source>
        <dbReference type="ARBA" id="ARBA00023295"/>
    </source>
</evidence>